<gene>
    <name evidence="1" type="ORF">CK203_068050</name>
</gene>
<protein>
    <submittedName>
        <fullName evidence="1">Uncharacterized protein</fullName>
    </submittedName>
</protein>
<dbReference type="AlphaFoldDB" id="A0A438EWG0"/>
<proteinExistence type="predicted"/>
<dbReference type="Proteomes" id="UP000288805">
    <property type="component" value="Unassembled WGS sequence"/>
</dbReference>
<comment type="caution">
    <text evidence="1">The sequence shown here is derived from an EMBL/GenBank/DDBJ whole genome shotgun (WGS) entry which is preliminary data.</text>
</comment>
<dbReference type="EMBL" id="QGNW01001176">
    <property type="protein sequence ID" value="RVW52025.1"/>
    <property type="molecule type" value="Genomic_DNA"/>
</dbReference>
<sequence length="117" mass="12481">MTGVKRNFASFSFSCQREVLVQSRTQPLTVPLSSNRLSPHVIVASGTAPSHGCSRPWVAGNTGPLRCSSPALLSMDPLILHVHVATMTLFDNVSNGYRGYIENDGSEAQGSRISGGH</sequence>
<organism evidence="1 2">
    <name type="scientific">Vitis vinifera</name>
    <name type="common">Grape</name>
    <dbReference type="NCBI Taxonomy" id="29760"/>
    <lineage>
        <taxon>Eukaryota</taxon>
        <taxon>Viridiplantae</taxon>
        <taxon>Streptophyta</taxon>
        <taxon>Embryophyta</taxon>
        <taxon>Tracheophyta</taxon>
        <taxon>Spermatophyta</taxon>
        <taxon>Magnoliopsida</taxon>
        <taxon>eudicotyledons</taxon>
        <taxon>Gunneridae</taxon>
        <taxon>Pentapetalae</taxon>
        <taxon>rosids</taxon>
        <taxon>Vitales</taxon>
        <taxon>Vitaceae</taxon>
        <taxon>Viteae</taxon>
        <taxon>Vitis</taxon>
    </lineage>
</organism>
<evidence type="ECO:0000313" key="1">
    <source>
        <dbReference type="EMBL" id="RVW52025.1"/>
    </source>
</evidence>
<name>A0A438EWG0_VITVI</name>
<accession>A0A438EWG0</accession>
<reference evidence="1 2" key="1">
    <citation type="journal article" date="2018" name="PLoS Genet.">
        <title>Population sequencing reveals clonal diversity and ancestral inbreeding in the grapevine cultivar Chardonnay.</title>
        <authorList>
            <person name="Roach M.J."/>
            <person name="Johnson D.L."/>
            <person name="Bohlmann J."/>
            <person name="van Vuuren H.J."/>
            <person name="Jones S.J."/>
            <person name="Pretorius I.S."/>
            <person name="Schmidt S.A."/>
            <person name="Borneman A.R."/>
        </authorList>
    </citation>
    <scope>NUCLEOTIDE SEQUENCE [LARGE SCALE GENOMIC DNA]</scope>
    <source>
        <strain evidence="2">cv. Chardonnay</strain>
        <tissue evidence="1">Leaf</tissue>
    </source>
</reference>
<evidence type="ECO:0000313" key="2">
    <source>
        <dbReference type="Proteomes" id="UP000288805"/>
    </source>
</evidence>